<dbReference type="Proteomes" id="UP000310108">
    <property type="component" value="Unassembled WGS sequence"/>
</dbReference>
<evidence type="ECO:0000256" key="1">
    <source>
        <dbReference type="SAM" id="MobiDB-lite"/>
    </source>
</evidence>
<feature type="compositionally biased region" description="Basic and acidic residues" evidence="1">
    <location>
        <begin position="103"/>
        <end position="116"/>
    </location>
</feature>
<sequence length="157" mass="17511">MDCERGTTSMHYRCNTEADALRGIDARNKVVIASFLLTTTSIATRTGWKVRRTSCMQQAVGVHVQYGVYITNFQTARQGVGGGKNKSKLVLHYDNIRMAPKSNYREAQEAQEERKPGCLGPSGSIYPRRVLERKTSAEENQGGERGERRVASLTTIQ</sequence>
<accession>A0A4U6X053</accession>
<comment type="caution">
    <text evidence="2">The sequence shown here is derived from an EMBL/GenBank/DDBJ whole genome shotgun (WGS) entry which is preliminary data.</text>
</comment>
<evidence type="ECO:0000313" key="2">
    <source>
        <dbReference type="EMBL" id="TKW48253.1"/>
    </source>
</evidence>
<gene>
    <name evidence="2" type="ORF">CTA1_6830</name>
</gene>
<proteinExistence type="predicted"/>
<dbReference type="EMBL" id="PJEX01001321">
    <property type="protein sequence ID" value="TKW48253.1"/>
    <property type="molecule type" value="Genomic_DNA"/>
</dbReference>
<protein>
    <submittedName>
        <fullName evidence="2">Uncharacterized protein</fullName>
    </submittedName>
</protein>
<name>A0A4U6X053_9PEZI</name>
<keyword evidence="3" id="KW-1185">Reference proteome</keyword>
<reference evidence="2 3" key="1">
    <citation type="journal article" date="2019" name="PLoS ONE">
        <title>Comparative genome analysis indicates high evolutionary potential of pathogenicity genes in Colletotrichum tanaceti.</title>
        <authorList>
            <person name="Lelwala R.V."/>
            <person name="Korhonen P.K."/>
            <person name="Young N.D."/>
            <person name="Scott J.B."/>
            <person name="Ades P.A."/>
            <person name="Gasser R.B."/>
            <person name="Taylor P.W.J."/>
        </authorList>
    </citation>
    <scope>NUCLEOTIDE SEQUENCE [LARGE SCALE GENOMIC DNA]</scope>
    <source>
        <strain evidence="2">BRIP57314</strain>
    </source>
</reference>
<organism evidence="2 3">
    <name type="scientific">Colletotrichum tanaceti</name>
    <dbReference type="NCBI Taxonomy" id="1306861"/>
    <lineage>
        <taxon>Eukaryota</taxon>
        <taxon>Fungi</taxon>
        <taxon>Dikarya</taxon>
        <taxon>Ascomycota</taxon>
        <taxon>Pezizomycotina</taxon>
        <taxon>Sordariomycetes</taxon>
        <taxon>Hypocreomycetidae</taxon>
        <taxon>Glomerellales</taxon>
        <taxon>Glomerellaceae</taxon>
        <taxon>Colletotrichum</taxon>
        <taxon>Colletotrichum destructivum species complex</taxon>
    </lineage>
</organism>
<evidence type="ECO:0000313" key="3">
    <source>
        <dbReference type="Proteomes" id="UP000310108"/>
    </source>
</evidence>
<feature type="region of interest" description="Disordered" evidence="1">
    <location>
        <begin position="102"/>
        <end position="157"/>
    </location>
</feature>
<feature type="compositionally biased region" description="Basic and acidic residues" evidence="1">
    <location>
        <begin position="129"/>
        <end position="150"/>
    </location>
</feature>
<dbReference type="AlphaFoldDB" id="A0A4U6X053"/>